<dbReference type="CDD" id="cd09910">
    <property type="entry name" value="NGN-insert_like"/>
    <property type="match status" value="1"/>
</dbReference>
<dbReference type="AlphaFoldDB" id="A0A382IF47"/>
<accession>A0A382IF47</accession>
<evidence type="ECO:0000313" key="2">
    <source>
        <dbReference type="EMBL" id="SVB97523.1"/>
    </source>
</evidence>
<keyword evidence="1" id="KW-1133">Transmembrane helix</keyword>
<proteinExistence type="predicted"/>
<organism evidence="2">
    <name type="scientific">marine metagenome</name>
    <dbReference type="NCBI Taxonomy" id="408172"/>
    <lineage>
        <taxon>unclassified sequences</taxon>
        <taxon>metagenomes</taxon>
        <taxon>ecological metagenomes</taxon>
    </lineage>
</organism>
<protein>
    <submittedName>
        <fullName evidence="2">Uncharacterized protein</fullName>
    </submittedName>
</protein>
<keyword evidence="1" id="KW-0472">Membrane</keyword>
<dbReference type="Gene3D" id="2.60.320.10">
    <property type="entry name" value="N-utilization substance G protein NusG, insert domain"/>
    <property type="match status" value="1"/>
</dbReference>
<dbReference type="InterPro" id="IPR038690">
    <property type="entry name" value="NusG_2_sf"/>
</dbReference>
<reference evidence="2" key="1">
    <citation type="submission" date="2018-05" db="EMBL/GenBank/DDBJ databases">
        <authorList>
            <person name="Lanie J.A."/>
            <person name="Ng W.-L."/>
            <person name="Kazmierczak K.M."/>
            <person name="Andrzejewski T.M."/>
            <person name="Davidsen T.M."/>
            <person name="Wayne K.J."/>
            <person name="Tettelin H."/>
            <person name="Glass J.I."/>
            <person name="Rusch D."/>
            <person name="Podicherti R."/>
            <person name="Tsui H.-C.T."/>
            <person name="Winkler M.E."/>
        </authorList>
    </citation>
    <scope>NUCLEOTIDE SEQUENCE</scope>
</reference>
<dbReference type="EMBL" id="UINC01066621">
    <property type="protein sequence ID" value="SVB97523.1"/>
    <property type="molecule type" value="Genomic_DNA"/>
</dbReference>
<feature type="transmembrane region" description="Helical" evidence="1">
    <location>
        <begin position="9"/>
        <end position="26"/>
    </location>
</feature>
<sequence length="122" mass="13605">MSFNRSDKILIILLVLFNAGLFYYFGAGFNRGDWVVIKVAEKQVARFPLMTDRVIQVQGPLGTTEVEINQGRARIVRSPCKLKVCIKSGYIQYADRLSACLPNKVVVRIEGESQRGLDAVVG</sequence>
<evidence type="ECO:0000256" key="1">
    <source>
        <dbReference type="SAM" id="Phobius"/>
    </source>
</evidence>
<gene>
    <name evidence="2" type="ORF">METZ01_LOCUS250377</name>
</gene>
<name>A0A382IF47_9ZZZZ</name>
<dbReference type="Pfam" id="PF07009">
    <property type="entry name" value="NusG_II"/>
    <property type="match status" value="1"/>
</dbReference>
<keyword evidence="1" id="KW-0812">Transmembrane</keyword>